<dbReference type="InterPro" id="IPR018392">
    <property type="entry name" value="LysM"/>
</dbReference>
<dbReference type="PANTHER" id="PTHR21666:SF270">
    <property type="entry name" value="MUREIN HYDROLASE ACTIVATOR ENVC"/>
    <property type="match status" value="1"/>
</dbReference>
<evidence type="ECO:0000313" key="5">
    <source>
        <dbReference type="Proteomes" id="UP000309450"/>
    </source>
</evidence>
<gene>
    <name evidence="4" type="ORF">E7811_00860</name>
</gene>
<dbReference type="Pfam" id="PF01476">
    <property type="entry name" value="LysM"/>
    <property type="match status" value="2"/>
</dbReference>
<dbReference type="PROSITE" id="PS51257">
    <property type="entry name" value="PROKAR_LIPOPROTEIN"/>
    <property type="match status" value="1"/>
</dbReference>
<dbReference type="SUPFAM" id="SSF54106">
    <property type="entry name" value="LysM domain"/>
    <property type="match status" value="2"/>
</dbReference>
<dbReference type="CDD" id="cd12797">
    <property type="entry name" value="M23_peptidase"/>
    <property type="match status" value="1"/>
</dbReference>
<dbReference type="EMBL" id="SSND01000001">
    <property type="protein sequence ID" value="THD84336.1"/>
    <property type="molecule type" value="Genomic_DNA"/>
</dbReference>
<accession>A0A4S3MPD5</accession>
<dbReference type="Proteomes" id="UP000309450">
    <property type="component" value="Unassembled WGS sequence"/>
</dbReference>
<dbReference type="Gene3D" id="3.10.350.10">
    <property type="entry name" value="LysM domain"/>
    <property type="match status" value="2"/>
</dbReference>
<reference evidence="4 5" key="1">
    <citation type="submission" date="2019-04" db="EMBL/GenBank/DDBJ databases">
        <title>Draft genome sequence of Gemmobacter aestuarii sp. nov.</title>
        <authorList>
            <person name="Hameed A."/>
            <person name="Lin S.-Y."/>
            <person name="Shahina M."/>
            <person name="Lai W.-A."/>
            <person name="Young C.-C."/>
        </authorList>
    </citation>
    <scope>NUCLEOTIDE SEQUENCE [LARGE SCALE GENOMIC DNA]</scope>
    <source>
        <strain evidence="4 5">CC-PW-75</strain>
    </source>
</reference>
<feature type="chain" id="PRO_5020667371" evidence="2">
    <location>
        <begin position="26"/>
        <end position="407"/>
    </location>
</feature>
<dbReference type="SUPFAM" id="SSF51261">
    <property type="entry name" value="Duplicated hybrid motif"/>
    <property type="match status" value="1"/>
</dbReference>
<feature type="compositionally biased region" description="Polar residues" evidence="1">
    <location>
        <begin position="229"/>
        <end position="239"/>
    </location>
</feature>
<dbReference type="Gene3D" id="2.70.70.10">
    <property type="entry name" value="Glucose Permease (Domain IIA)"/>
    <property type="match status" value="1"/>
</dbReference>
<dbReference type="CDD" id="cd00118">
    <property type="entry name" value="LysM"/>
    <property type="match status" value="1"/>
</dbReference>
<dbReference type="Pfam" id="PF01551">
    <property type="entry name" value="Peptidase_M23"/>
    <property type="match status" value="1"/>
</dbReference>
<name>A0A4S3MPD5_9RHOB</name>
<dbReference type="InterPro" id="IPR050570">
    <property type="entry name" value="Cell_wall_metabolism_enzyme"/>
</dbReference>
<keyword evidence="5" id="KW-1185">Reference proteome</keyword>
<sequence length="407" mass="41431">MKTPQAHLIPAIGLGAALAALSACTSPNDFDWDFRPQAGLDTSAAARQATADRPDPDARGVISYSGYQVAVARRGDSVTSVAARVGIDAGELARFNALKPGDTLRAGEVLALPRRVAEAGPVTAAPGAIMGSGVTTQPIDVSSIATGAIDRASGSTPAATPRVIGSGGPDPVRHQVKRGETAFTIARAYNVTAKALADWNGLGADMMVREGQYLLIPVASGEAPKPATQAVTVPGQGSPTPEPPSAAKPLPAKDEPPSAQVKTTGGTTTTAAAPVPGTPASPDLGSERSGATASKFAMPVQGRIIRPYSKQTNGIDIAAAPGTPVVAAADGTVAAVTKDVSGLTVLILRHADGILTVYSDVPEVMVQKGASVKRGQTVAKVRSADPSFLHFEVRKGFDSTDPMPYLQ</sequence>
<dbReference type="InterPro" id="IPR016047">
    <property type="entry name" value="M23ase_b-sheet_dom"/>
</dbReference>
<evidence type="ECO:0000256" key="1">
    <source>
        <dbReference type="SAM" id="MobiDB-lite"/>
    </source>
</evidence>
<feature type="region of interest" description="Disordered" evidence="1">
    <location>
        <begin position="152"/>
        <end position="171"/>
    </location>
</feature>
<dbReference type="SMART" id="SM00257">
    <property type="entry name" value="LysM"/>
    <property type="match status" value="2"/>
</dbReference>
<dbReference type="InterPro" id="IPR011055">
    <property type="entry name" value="Dup_hybrid_motif"/>
</dbReference>
<dbReference type="PROSITE" id="PS51782">
    <property type="entry name" value="LYSM"/>
    <property type="match status" value="2"/>
</dbReference>
<evidence type="ECO:0000259" key="3">
    <source>
        <dbReference type="PROSITE" id="PS51782"/>
    </source>
</evidence>
<dbReference type="OrthoDB" id="9795421at2"/>
<evidence type="ECO:0000256" key="2">
    <source>
        <dbReference type="SAM" id="SignalP"/>
    </source>
</evidence>
<feature type="domain" description="LysM" evidence="3">
    <location>
        <begin position="172"/>
        <end position="216"/>
    </location>
</feature>
<feature type="signal peptide" evidence="2">
    <location>
        <begin position="1"/>
        <end position="25"/>
    </location>
</feature>
<proteinExistence type="predicted"/>
<dbReference type="InterPro" id="IPR036779">
    <property type="entry name" value="LysM_dom_sf"/>
</dbReference>
<dbReference type="AlphaFoldDB" id="A0A4S3MPD5"/>
<organism evidence="4 5">
    <name type="scientific">Aliigemmobacter aestuarii</name>
    <dbReference type="NCBI Taxonomy" id="1445661"/>
    <lineage>
        <taxon>Bacteria</taxon>
        <taxon>Pseudomonadati</taxon>
        <taxon>Pseudomonadota</taxon>
        <taxon>Alphaproteobacteria</taxon>
        <taxon>Rhodobacterales</taxon>
        <taxon>Paracoccaceae</taxon>
        <taxon>Aliigemmobacter</taxon>
    </lineage>
</organism>
<feature type="region of interest" description="Disordered" evidence="1">
    <location>
        <begin position="226"/>
        <end position="292"/>
    </location>
</feature>
<dbReference type="PANTHER" id="PTHR21666">
    <property type="entry name" value="PEPTIDASE-RELATED"/>
    <property type="match status" value="1"/>
</dbReference>
<keyword evidence="2" id="KW-0732">Signal</keyword>
<feature type="domain" description="LysM" evidence="3">
    <location>
        <begin position="68"/>
        <end position="112"/>
    </location>
</feature>
<comment type="caution">
    <text evidence="4">The sequence shown here is derived from an EMBL/GenBank/DDBJ whole genome shotgun (WGS) entry which is preliminary data.</text>
</comment>
<dbReference type="GO" id="GO:0004222">
    <property type="term" value="F:metalloendopeptidase activity"/>
    <property type="evidence" value="ECO:0007669"/>
    <property type="project" value="TreeGrafter"/>
</dbReference>
<feature type="compositionally biased region" description="Low complexity" evidence="1">
    <location>
        <begin position="263"/>
        <end position="280"/>
    </location>
</feature>
<protein>
    <submittedName>
        <fullName evidence="4">LysM peptidoglycan-binding domain-containing protein</fullName>
    </submittedName>
</protein>
<evidence type="ECO:0000313" key="4">
    <source>
        <dbReference type="EMBL" id="THD84336.1"/>
    </source>
</evidence>
<dbReference type="RefSeq" id="WP_136392717.1">
    <property type="nucleotide sequence ID" value="NZ_SSND01000001.1"/>
</dbReference>